<dbReference type="Pfam" id="PF00172">
    <property type="entry name" value="Zn_clus"/>
    <property type="match status" value="1"/>
</dbReference>
<comment type="caution">
    <text evidence="4">The sequence shown here is derived from an EMBL/GenBank/DDBJ whole genome shotgun (WGS) entry which is preliminary data.</text>
</comment>
<organism evidence="4 5">
    <name type="scientific">Pseudopithomyces chartarum</name>
    <dbReference type="NCBI Taxonomy" id="1892770"/>
    <lineage>
        <taxon>Eukaryota</taxon>
        <taxon>Fungi</taxon>
        <taxon>Dikarya</taxon>
        <taxon>Ascomycota</taxon>
        <taxon>Pezizomycotina</taxon>
        <taxon>Dothideomycetes</taxon>
        <taxon>Pleosporomycetidae</taxon>
        <taxon>Pleosporales</taxon>
        <taxon>Massarineae</taxon>
        <taxon>Didymosphaeriaceae</taxon>
        <taxon>Pseudopithomyces</taxon>
    </lineage>
</organism>
<evidence type="ECO:0000313" key="5">
    <source>
        <dbReference type="Proteomes" id="UP001280581"/>
    </source>
</evidence>
<dbReference type="PANTHER" id="PTHR35392:SF3">
    <property type="entry name" value="ZN(2)-C6 FUNGAL-TYPE DOMAIN-CONTAINING PROTEIN"/>
    <property type="match status" value="1"/>
</dbReference>
<dbReference type="CDD" id="cd00067">
    <property type="entry name" value="GAL4"/>
    <property type="match status" value="1"/>
</dbReference>
<dbReference type="InterPro" id="IPR036864">
    <property type="entry name" value="Zn2-C6_fun-type_DNA-bd_sf"/>
</dbReference>
<feature type="domain" description="Zn(2)-C6 fungal-type" evidence="3">
    <location>
        <begin position="386"/>
        <end position="421"/>
    </location>
</feature>
<dbReference type="InterPro" id="IPR001138">
    <property type="entry name" value="Zn2Cys6_DnaBD"/>
</dbReference>
<sequence>MASTKGNPSALTQELTSQEDVWQEFMAMDDELFYPLVQGELGIETTTSGNAYATSFNSQAPGNASEQGYIPSTATSIYDEPSFDYAISRPPSVAEGPSSLDQGYSWLSTSPSYTTSATSPITAQVGVPYYGSSDAYETMLSPRSHIPPTSPGFDAQSWGSSGSYQTAPTSGFFNPHIAGTPHSFSDLDVYASQALHNVGTWVEPSVEPIIEVHQEDGSGAMPIPIPQNGSHRPNNMFVPHSWNDQTHFRNSPSGQARGISIPQPHRQGAGIRSNIAMERYPSSRRQSPQMFRGVPPLLSVSPEQRRTSRMVPLSRSLSNPRRNRTGSIPTPSPGSADLGWVSYTPDDQQRLKPSGAEGGHRRHKGRTGPLSAQRRSEAAVMRHVGSCSNCKKRKDKCDPGTPCKSCINHYGSDLINHPCRDRLISGLARVFLAERHGWHPTAKATEVSSDKSKVSPETYSIPIIFGFGSMLHLPVSIVRLEDDKKDLLHEHTVYSWPPDASSTETRNHAVLPVILAPKAMDGLESLLDTHLSLLVNQHFNNFPPFCSPLRILRHVYVYWRSLTPTTPSSLLIHQSLKLLILVHVGSDITLPPASSCSTLHQIIQTTTSLPQDITPTPCFIRSQFGAVMPPLALKLMREILVSLERLFLRQLVSEWPVALATLIVLLMIIESIQYHSAKLPYHQTSAPASQQDQDQNRDFTADDDGVRQILEFYAACFGGCHARLRPDWQGDVDSTVNAKKGGVPADKFVEEIRGAVRSATPGYLVEKAEAEREGGDMGFFFDRLVAKLLIVGRGKE</sequence>
<dbReference type="PROSITE" id="PS50048">
    <property type="entry name" value="ZN2_CY6_FUNGAL_2"/>
    <property type="match status" value="1"/>
</dbReference>
<gene>
    <name evidence="4" type="ORF">GRF29_1536g916734</name>
</gene>
<evidence type="ECO:0000313" key="4">
    <source>
        <dbReference type="EMBL" id="KAK3197194.1"/>
    </source>
</evidence>
<dbReference type="Proteomes" id="UP001280581">
    <property type="component" value="Unassembled WGS sequence"/>
</dbReference>
<protein>
    <recommendedName>
        <fullName evidence="3">Zn(2)-C6 fungal-type domain-containing protein</fullName>
    </recommendedName>
</protein>
<dbReference type="GO" id="GO:0008270">
    <property type="term" value="F:zinc ion binding"/>
    <property type="evidence" value="ECO:0007669"/>
    <property type="project" value="InterPro"/>
</dbReference>
<dbReference type="SUPFAM" id="SSF57701">
    <property type="entry name" value="Zn2/Cys6 DNA-binding domain"/>
    <property type="match status" value="1"/>
</dbReference>
<feature type="region of interest" description="Disordered" evidence="2">
    <location>
        <begin position="246"/>
        <end position="376"/>
    </location>
</feature>
<name>A0AAN6LLQ9_9PLEO</name>
<evidence type="ECO:0000256" key="2">
    <source>
        <dbReference type="SAM" id="MobiDB-lite"/>
    </source>
</evidence>
<dbReference type="GO" id="GO:0000981">
    <property type="term" value="F:DNA-binding transcription factor activity, RNA polymerase II-specific"/>
    <property type="evidence" value="ECO:0007669"/>
    <property type="project" value="InterPro"/>
</dbReference>
<dbReference type="InterPro" id="IPR052973">
    <property type="entry name" value="Fungal_sec-metab_reg_TF"/>
</dbReference>
<dbReference type="EMBL" id="WVTA01000021">
    <property type="protein sequence ID" value="KAK3197194.1"/>
    <property type="molecule type" value="Genomic_DNA"/>
</dbReference>
<evidence type="ECO:0000259" key="3">
    <source>
        <dbReference type="PROSITE" id="PS50048"/>
    </source>
</evidence>
<evidence type="ECO:0000256" key="1">
    <source>
        <dbReference type="ARBA" id="ARBA00023242"/>
    </source>
</evidence>
<dbReference type="AlphaFoldDB" id="A0AAN6LLQ9"/>
<accession>A0AAN6LLQ9</accession>
<reference evidence="4 5" key="1">
    <citation type="submission" date="2021-02" db="EMBL/GenBank/DDBJ databases">
        <title>Genome assembly of Pseudopithomyces chartarum.</title>
        <authorList>
            <person name="Jauregui R."/>
            <person name="Singh J."/>
            <person name="Voisey C."/>
        </authorList>
    </citation>
    <scope>NUCLEOTIDE SEQUENCE [LARGE SCALE GENOMIC DNA]</scope>
    <source>
        <strain evidence="4 5">AGR01</strain>
    </source>
</reference>
<dbReference type="PANTHER" id="PTHR35392">
    <property type="entry name" value="ZN(II)2CYS6 TRANSCRIPTION FACTOR (EUROFUNG)-RELATED-RELATED"/>
    <property type="match status" value="1"/>
</dbReference>
<proteinExistence type="predicted"/>
<keyword evidence="5" id="KW-1185">Reference proteome</keyword>
<keyword evidence="1" id="KW-0539">Nucleus</keyword>